<gene>
    <name evidence="4" type="ORF">E3N88_04133</name>
</gene>
<keyword evidence="5" id="KW-1185">Reference proteome</keyword>
<feature type="signal peptide" evidence="2">
    <location>
        <begin position="1"/>
        <end position="26"/>
    </location>
</feature>
<accession>A0A5N6PTJ4</accession>
<evidence type="ECO:0000256" key="1">
    <source>
        <dbReference type="SAM" id="MobiDB-lite"/>
    </source>
</evidence>
<dbReference type="PANTHER" id="PTHR33116:SF81">
    <property type="entry name" value="RNA-DIRECTED DNA POLYMERASE"/>
    <property type="match status" value="1"/>
</dbReference>
<name>A0A5N6PTJ4_9ASTR</name>
<evidence type="ECO:0000313" key="5">
    <source>
        <dbReference type="Proteomes" id="UP000326396"/>
    </source>
</evidence>
<sequence>MISKRFLLIALAFATALLVTSEIVAAREVSSNNENALEDAKHDYDDNYDNHHDKHDNDHDKDDHDKHDHDKDDHDDDYYDHDRNHNHGKDDHYDHVDDWHDHDDDDDDYYDHDRDHNHYGHGDHYDHRDHDWDDHDHGAKWFKGVPVKNTVSGVWKKIDNVNKDLLKVNVNIHERLRCMVGNGKDVAFWTDSWLNGVPLCDSHSEIFKIAKDKKARVADNYCKVGSLLMWKWDWKRDPHTKEEWEEVGSVMKLLGEVSLSGKEDRWIWVNDDGVDFSVKKVRSEVNGNITTPSFDRVFFWNSWVIRKVSTFVRRACMDLIPTMEALCRKGVVVASTLCPRCGMVEETVDHLFAKCEVAKAIWWQICRWVKIPIPISFASVGEMLDFANENGGEGNMKKVINLIFHATIWRIWLARNDKVFKGINTSCYKVVEEVKELSL</sequence>
<protein>
    <recommendedName>
        <fullName evidence="3">Reverse transcriptase zinc-binding domain-containing protein</fullName>
    </recommendedName>
</protein>
<keyword evidence="2" id="KW-0732">Signal</keyword>
<dbReference type="OrthoDB" id="1040744at2759"/>
<evidence type="ECO:0000313" key="4">
    <source>
        <dbReference type="EMBL" id="KAD7116865.1"/>
    </source>
</evidence>
<evidence type="ECO:0000256" key="2">
    <source>
        <dbReference type="SAM" id="SignalP"/>
    </source>
</evidence>
<dbReference type="Pfam" id="PF13966">
    <property type="entry name" value="zf-RVT"/>
    <property type="match status" value="1"/>
</dbReference>
<feature type="domain" description="Reverse transcriptase zinc-binding" evidence="3">
    <location>
        <begin position="294"/>
        <end position="362"/>
    </location>
</feature>
<feature type="chain" id="PRO_5024389416" description="Reverse transcriptase zinc-binding domain-containing protein" evidence="2">
    <location>
        <begin position="27"/>
        <end position="439"/>
    </location>
</feature>
<proteinExistence type="predicted"/>
<dbReference type="Proteomes" id="UP000326396">
    <property type="component" value="Linkage Group LG10"/>
</dbReference>
<dbReference type="EMBL" id="SZYD01000002">
    <property type="protein sequence ID" value="KAD7116865.1"/>
    <property type="molecule type" value="Genomic_DNA"/>
</dbReference>
<dbReference type="AlphaFoldDB" id="A0A5N6PTJ4"/>
<dbReference type="InterPro" id="IPR026960">
    <property type="entry name" value="RVT-Znf"/>
</dbReference>
<feature type="region of interest" description="Disordered" evidence="1">
    <location>
        <begin position="41"/>
        <end position="76"/>
    </location>
</feature>
<evidence type="ECO:0000259" key="3">
    <source>
        <dbReference type="Pfam" id="PF13966"/>
    </source>
</evidence>
<reference evidence="4 5" key="1">
    <citation type="submission" date="2019-05" db="EMBL/GenBank/DDBJ databases">
        <title>Mikania micrantha, genome provides insights into the molecular mechanism of rapid growth.</title>
        <authorList>
            <person name="Liu B."/>
        </authorList>
    </citation>
    <scope>NUCLEOTIDE SEQUENCE [LARGE SCALE GENOMIC DNA]</scope>
    <source>
        <strain evidence="4">NLD-2019</strain>
        <tissue evidence="4">Leaf</tissue>
    </source>
</reference>
<organism evidence="4 5">
    <name type="scientific">Mikania micrantha</name>
    <name type="common">bitter vine</name>
    <dbReference type="NCBI Taxonomy" id="192012"/>
    <lineage>
        <taxon>Eukaryota</taxon>
        <taxon>Viridiplantae</taxon>
        <taxon>Streptophyta</taxon>
        <taxon>Embryophyta</taxon>
        <taxon>Tracheophyta</taxon>
        <taxon>Spermatophyta</taxon>
        <taxon>Magnoliopsida</taxon>
        <taxon>eudicotyledons</taxon>
        <taxon>Gunneridae</taxon>
        <taxon>Pentapetalae</taxon>
        <taxon>asterids</taxon>
        <taxon>campanulids</taxon>
        <taxon>Asterales</taxon>
        <taxon>Asteraceae</taxon>
        <taxon>Asteroideae</taxon>
        <taxon>Heliantheae alliance</taxon>
        <taxon>Eupatorieae</taxon>
        <taxon>Mikania</taxon>
    </lineage>
</organism>
<comment type="caution">
    <text evidence="4">The sequence shown here is derived from an EMBL/GenBank/DDBJ whole genome shotgun (WGS) entry which is preliminary data.</text>
</comment>
<feature type="compositionally biased region" description="Basic and acidic residues" evidence="1">
    <location>
        <begin position="41"/>
        <end position="72"/>
    </location>
</feature>
<dbReference type="PANTHER" id="PTHR33116">
    <property type="entry name" value="REVERSE TRANSCRIPTASE ZINC-BINDING DOMAIN-CONTAINING PROTEIN-RELATED-RELATED"/>
    <property type="match status" value="1"/>
</dbReference>